<keyword evidence="4" id="KW-1185">Reference proteome</keyword>
<feature type="region of interest" description="Disordered" evidence="1">
    <location>
        <begin position="1"/>
        <end position="21"/>
    </location>
</feature>
<dbReference type="AlphaFoldDB" id="A0A4Z2GAW7"/>
<dbReference type="EMBL" id="SRLO01000631">
    <property type="protein sequence ID" value="TNN50093.1"/>
    <property type="molecule type" value="Genomic_DNA"/>
</dbReference>
<evidence type="ECO:0000313" key="4">
    <source>
        <dbReference type="Proteomes" id="UP000314294"/>
    </source>
</evidence>
<comment type="caution">
    <text evidence="3">The sequence shown here is derived from an EMBL/GenBank/DDBJ whole genome shotgun (WGS) entry which is preliminary data.</text>
</comment>
<protein>
    <submittedName>
        <fullName evidence="3">Uncharacterized protein</fullName>
    </submittedName>
</protein>
<evidence type="ECO:0000313" key="3">
    <source>
        <dbReference type="EMBL" id="TNN50093.1"/>
    </source>
</evidence>
<proteinExistence type="predicted"/>
<feature type="transmembrane region" description="Helical" evidence="2">
    <location>
        <begin position="35"/>
        <end position="56"/>
    </location>
</feature>
<keyword evidence="2" id="KW-0812">Transmembrane</keyword>
<dbReference type="Proteomes" id="UP000314294">
    <property type="component" value="Unassembled WGS sequence"/>
</dbReference>
<name>A0A4Z2GAW7_9TELE</name>
<evidence type="ECO:0000256" key="2">
    <source>
        <dbReference type="SAM" id="Phobius"/>
    </source>
</evidence>
<sequence length="69" mass="7603">MEVTSPPPHSHGKYFAATPGNPVSPGRSLGPCAELLLITCFILQMFEATAISMPVLKMNMRMKYTRFMG</sequence>
<keyword evidence="2" id="KW-0472">Membrane</keyword>
<keyword evidence="2" id="KW-1133">Transmembrane helix</keyword>
<gene>
    <name evidence="3" type="ORF">EYF80_039699</name>
</gene>
<accession>A0A4Z2GAW7</accession>
<organism evidence="3 4">
    <name type="scientific">Liparis tanakae</name>
    <name type="common">Tanaka's snailfish</name>
    <dbReference type="NCBI Taxonomy" id="230148"/>
    <lineage>
        <taxon>Eukaryota</taxon>
        <taxon>Metazoa</taxon>
        <taxon>Chordata</taxon>
        <taxon>Craniata</taxon>
        <taxon>Vertebrata</taxon>
        <taxon>Euteleostomi</taxon>
        <taxon>Actinopterygii</taxon>
        <taxon>Neopterygii</taxon>
        <taxon>Teleostei</taxon>
        <taxon>Neoteleostei</taxon>
        <taxon>Acanthomorphata</taxon>
        <taxon>Eupercaria</taxon>
        <taxon>Perciformes</taxon>
        <taxon>Cottioidei</taxon>
        <taxon>Cottales</taxon>
        <taxon>Liparidae</taxon>
        <taxon>Liparis</taxon>
    </lineage>
</organism>
<evidence type="ECO:0000256" key="1">
    <source>
        <dbReference type="SAM" id="MobiDB-lite"/>
    </source>
</evidence>
<reference evidence="3 4" key="1">
    <citation type="submission" date="2019-03" db="EMBL/GenBank/DDBJ databases">
        <title>First draft genome of Liparis tanakae, snailfish: a comprehensive survey of snailfish specific genes.</title>
        <authorList>
            <person name="Kim W."/>
            <person name="Song I."/>
            <person name="Jeong J.-H."/>
            <person name="Kim D."/>
            <person name="Kim S."/>
            <person name="Ryu S."/>
            <person name="Song J.Y."/>
            <person name="Lee S.K."/>
        </authorList>
    </citation>
    <scope>NUCLEOTIDE SEQUENCE [LARGE SCALE GENOMIC DNA]</scope>
    <source>
        <tissue evidence="3">Muscle</tissue>
    </source>
</reference>